<comment type="caution">
    <text evidence="1">The sequence shown here is derived from an EMBL/GenBank/DDBJ whole genome shotgun (WGS) entry which is preliminary data.</text>
</comment>
<protein>
    <submittedName>
        <fullName evidence="1">Uncharacterized protein</fullName>
    </submittedName>
</protein>
<reference evidence="1 2" key="1">
    <citation type="submission" date="2018-10" db="EMBL/GenBank/DDBJ databases">
        <title>Draft genome of Cortibacter populi DSM10536.</title>
        <authorList>
            <person name="Bernier A.-M."/>
            <person name="Bernard K."/>
        </authorList>
    </citation>
    <scope>NUCLEOTIDE SEQUENCE [LARGE SCALE GENOMIC DNA]</scope>
    <source>
        <strain evidence="1 2">DSM 105136</strain>
    </source>
</reference>
<evidence type="ECO:0000313" key="1">
    <source>
        <dbReference type="EMBL" id="RMX08211.1"/>
    </source>
</evidence>
<keyword evidence="2" id="KW-1185">Reference proteome</keyword>
<name>A0A3M6QZ54_9BURK</name>
<gene>
    <name evidence="1" type="ORF">D8I35_03615</name>
</gene>
<dbReference type="EMBL" id="RDQO01000001">
    <property type="protein sequence ID" value="RMX08211.1"/>
    <property type="molecule type" value="Genomic_DNA"/>
</dbReference>
<evidence type="ECO:0000313" key="2">
    <source>
        <dbReference type="Proteomes" id="UP000278006"/>
    </source>
</evidence>
<accession>A0A3M6QZ54</accession>
<dbReference type="AlphaFoldDB" id="A0A3M6QZ54"/>
<sequence>MTQLSRLHRIEGFVDLWVDACLRSDDGQLVFLSFYGRDSSVMQFISALELGSKEGGVRRFNLADAAGGRQLVEVGAIERLAKHSGRLPRQNIFGPLTQMWIYDRALQELDKANRIGWVVSREGEPTDIDAKVWTLIKTLSPVALPDHWRGLLMQWCREREAVMAIGTGRYRRIGPVQAVRVSITDHFVRFVSQSVRERTLTL</sequence>
<dbReference type="OrthoDB" id="5563425at2"/>
<dbReference type="Proteomes" id="UP000278006">
    <property type="component" value="Unassembled WGS sequence"/>
</dbReference>
<organism evidence="1 2">
    <name type="scientific">Corticibacter populi</name>
    <dbReference type="NCBI Taxonomy" id="1550736"/>
    <lineage>
        <taxon>Bacteria</taxon>
        <taxon>Pseudomonadati</taxon>
        <taxon>Pseudomonadota</taxon>
        <taxon>Betaproteobacteria</taxon>
        <taxon>Burkholderiales</taxon>
        <taxon>Comamonadaceae</taxon>
        <taxon>Corticibacter</taxon>
    </lineage>
</organism>
<proteinExistence type="predicted"/>
<dbReference type="RefSeq" id="WP_122226334.1">
    <property type="nucleotide sequence ID" value="NZ_RDQO01000001.1"/>
</dbReference>